<name>A0A2I0JXX5_PUNGR</name>
<proteinExistence type="predicted"/>
<evidence type="ECO:0000256" key="1">
    <source>
        <dbReference type="SAM" id="MobiDB-lite"/>
    </source>
</evidence>
<keyword evidence="6" id="KW-1185">Reference proteome</keyword>
<dbReference type="Proteomes" id="UP000233551">
    <property type="component" value="Unassembled WGS sequence"/>
</dbReference>
<keyword evidence="2" id="KW-1133">Transmembrane helix</keyword>
<feature type="region of interest" description="Disordered" evidence="1">
    <location>
        <begin position="152"/>
        <end position="172"/>
    </location>
</feature>
<feature type="signal peptide" evidence="3">
    <location>
        <begin position="1"/>
        <end position="23"/>
    </location>
</feature>
<sequence length="323" mass="37426">MISWLIRVNHVLLLLIFRAKDRGTNNTPNLRHRPALVEIGRFSGTNPEAWTFQVEHYFEFYKINPDHQLDLASFYLEGAALEWYWWMFRNKQQVDWPHLAKALVTRFRKKDFEAPEGRLAKLRQHTTVTEYQASFEAISNETMALPGRSPPLLPTPSTPTSSVGSPITPPTTLPGKQPVKRLSYVEAQQRREKDLCFYCDEKYTFNHKCASQPKLFLCEDEGGQHSEPVLETSSDTALAEELQVQEELFEVFPCQFKAVNFHLIFLSFNYMGLIWFWAFLGWSPWVRFSQIMQIIALNSIFKGSGFVGKETLPLRFNLSSYSV</sequence>
<feature type="domain" description="Retrotransposon gag" evidence="4">
    <location>
        <begin position="70"/>
        <end position="141"/>
    </location>
</feature>
<reference evidence="5 6" key="1">
    <citation type="submission" date="2017-11" db="EMBL/GenBank/DDBJ databases">
        <title>De-novo sequencing of pomegranate (Punica granatum L.) genome.</title>
        <authorList>
            <person name="Akparov Z."/>
            <person name="Amiraslanov A."/>
            <person name="Hajiyeva S."/>
            <person name="Abbasov M."/>
            <person name="Kaur K."/>
            <person name="Hamwieh A."/>
            <person name="Solovyev V."/>
            <person name="Salamov A."/>
            <person name="Braich B."/>
            <person name="Kosarev P."/>
            <person name="Mahmoud A."/>
            <person name="Hajiyev E."/>
            <person name="Babayeva S."/>
            <person name="Izzatullayeva V."/>
            <person name="Mammadov A."/>
            <person name="Mammadov A."/>
            <person name="Sharifova S."/>
            <person name="Ojaghi J."/>
            <person name="Eynullazada K."/>
            <person name="Bayramov B."/>
            <person name="Abdulazimova A."/>
            <person name="Shahmuradov I."/>
        </authorList>
    </citation>
    <scope>NUCLEOTIDE SEQUENCE [LARGE SCALE GENOMIC DNA]</scope>
    <source>
        <strain evidence="6">cv. AG2017</strain>
        <tissue evidence="5">Leaf</tissue>
    </source>
</reference>
<dbReference type="AlphaFoldDB" id="A0A2I0JXX5"/>
<gene>
    <name evidence="5" type="ORF">CRG98_018410</name>
</gene>
<dbReference type="InterPro" id="IPR005162">
    <property type="entry name" value="Retrotrans_gag_dom"/>
</dbReference>
<dbReference type="EMBL" id="PGOL01001069">
    <property type="protein sequence ID" value="PKI61179.1"/>
    <property type="molecule type" value="Genomic_DNA"/>
</dbReference>
<organism evidence="5 6">
    <name type="scientific">Punica granatum</name>
    <name type="common">Pomegranate</name>
    <dbReference type="NCBI Taxonomy" id="22663"/>
    <lineage>
        <taxon>Eukaryota</taxon>
        <taxon>Viridiplantae</taxon>
        <taxon>Streptophyta</taxon>
        <taxon>Embryophyta</taxon>
        <taxon>Tracheophyta</taxon>
        <taxon>Spermatophyta</taxon>
        <taxon>Magnoliopsida</taxon>
        <taxon>eudicotyledons</taxon>
        <taxon>Gunneridae</taxon>
        <taxon>Pentapetalae</taxon>
        <taxon>rosids</taxon>
        <taxon>malvids</taxon>
        <taxon>Myrtales</taxon>
        <taxon>Lythraceae</taxon>
        <taxon>Punica</taxon>
    </lineage>
</organism>
<evidence type="ECO:0000256" key="3">
    <source>
        <dbReference type="SAM" id="SignalP"/>
    </source>
</evidence>
<feature type="chain" id="PRO_5014152836" description="Retrotransposon gag domain-containing protein" evidence="3">
    <location>
        <begin position="24"/>
        <end position="323"/>
    </location>
</feature>
<accession>A0A2I0JXX5</accession>
<feature type="transmembrane region" description="Helical" evidence="2">
    <location>
        <begin position="261"/>
        <end position="282"/>
    </location>
</feature>
<keyword evidence="2" id="KW-0472">Membrane</keyword>
<keyword evidence="3" id="KW-0732">Signal</keyword>
<comment type="caution">
    <text evidence="5">The sequence shown here is derived from an EMBL/GenBank/DDBJ whole genome shotgun (WGS) entry which is preliminary data.</text>
</comment>
<evidence type="ECO:0000256" key="2">
    <source>
        <dbReference type="SAM" id="Phobius"/>
    </source>
</evidence>
<dbReference type="Pfam" id="PF03732">
    <property type="entry name" value="Retrotrans_gag"/>
    <property type="match status" value="1"/>
</dbReference>
<protein>
    <recommendedName>
        <fullName evidence="4">Retrotransposon gag domain-containing protein</fullName>
    </recommendedName>
</protein>
<keyword evidence="2" id="KW-0812">Transmembrane</keyword>
<evidence type="ECO:0000313" key="5">
    <source>
        <dbReference type="EMBL" id="PKI61179.1"/>
    </source>
</evidence>
<evidence type="ECO:0000259" key="4">
    <source>
        <dbReference type="Pfam" id="PF03732"/>
    </source>
</evidence>
<evidence type="ECO:0000313" key="6">
    <source>
        <dbReference type="Proteomes" id="UP000233551"/>
    </source>
</evidence>